<evidence type="ECO:0000313" key="3">
    <source>
        <dbReference type="Proteomes" id="UP000324222"/>
    </source>
</evidence>
<name>A0A5B7D5S1_PORTR</name>
<comment type="caution">
    <text evidence="2">The sequence shown here is derived from an EMBL/GenBank/DDBJ whole genome shotgun (WGS) entry which is preliminary data.</text>
</comment>
<sequence length="341" mass="37858">MHSSTERVNNGDNVVIDENSTNQATNIPNTRSAQERTDTLTHHFGSGALEHKLELGPLQHVLQSHCHLLQPQRQHHQLLCEVVDNPGHPSDPCPAPHFLKLFPLVHQGVQEGGQVLLQDSQFLQLSEMEILRHHTTDQQQIQTSLPSYHSATPHLRNQLLSQLLPLVVIESHQGGPHIAKEPHHRHQQWRQAGTAALRTEMRCVGLVAAGSVGLKICTITSTHSCTSSISDTSPEHKEKEGEKNYQKYETLKFANHPPIVPCLISKLTVSKSRVSDEDLTLFLKVSEGRDKVCSGVQGALGSLWGEGGRQAASVQVVEDCFKGWVFHSLQRLPLYVRYAGL</sequence>
<feature type="compositionally biased region" description="Polar residues" evidence="1">
    <location>
        <begin position="1"/>
        <end position="32"/>
    </location>
</feature>
<dbReference type="AlphaFoldDB" id="A0A5B7D5S1"/>
<evidence type="ECO:0000313" key="2">
    <source>
        <dbReference type="EMBL" id="MPC16543.1"/>
    </source>
</evidence>
<dbReference type="Proteomes" id="UP000324222">
    <property type="component" value="Unassembled WGS sequence"/>
</dbReference>
<evidence type="ECO:0000256" key="1">
    <source>
        <dbReference type="SAM" id="MobiDB-lite"/>
    </source>
</evidence>
<gene>
    <name evidence="2" type="ORF">E2C01_009372</name>
</gene>
<feature type="region of interest" description="Disordered" evidence="1">
    <location>
        <begin position="1"/>
        <end position="35"/>
    </location>
</feature>
<keyword evidence="3" id="KW-1185">Reference proteome</keyword>
<reference evidence="2 3" key="1">
    <citation type="submission" date="2019-05" db="EMBL/GenBank/DDBJ databases">
        <title>Another draft genome of Portunus trituberculatus and its Hox gene families provides insights of decapod evolution.</title>
        <authorList>
            <person name="Jeong J.-H."/>
            <person name="Song I."/>
            <person name="Kim S."/>
            <person name="Choi T."/>
            <person name="Kim D."/>
            <person name="Ryu S."/>
            <person name="Kim W."/>
        </authorList>
    </citation>
    <scope>NUCLEOTIDE SEQUENCE [LARGE SCALE GENOMIC DNA]</scope>
    <source>
        <tissue evidence="2">Muscle</tissue>
    </source>
</reference>
<accession>A0A5B7D5S1</accession>
<proteinExistence type="predicted"/>
<dbReference type="EMBL" id="VSRR010000515">
    <property type="protein sequence ID" value="MPC16543.1"/>
    <property type="molecule type" value="Genomic_DNA"/>
</dbReference>
<organism evidence="2 3">
    <name type="scientific">Portunus trituberculatus</name>
    <name type="common">Swimming crab</name>
    <name type="synonym">Neptunus trituberculatus</name>
    <dbReference type="NCBI Taxonomy" id="210409"/>
    <lineage>
        <taxon>Eukaryota</taxon>
        <taxon>Metazoa</taxon>
        <taxon>Ecdysozoa</taxon>
        <taxon>Arthropoda</taxon>
        <taxon>Crustacea</taxon>
        <taxon>Multicrustacea</taxon>
        <taxon>Malacostraca</taxon>
        <taxon>Eumalacostraca</taxon>
        <taxon>Eucarida</taxon>
        <taxon>Decapoda</taxon>
        <taxon>Pleocyemata</taxon>
        <taxon>Brachyura</taxon>
        <taxon>Eubrachyura</taxon>
        <taxon>Portunoidea</taxon>
        <taxon>Portunidae</taxon>
        <taxon>Portuninae</taxon>
        <taxon>Portunus</taxon>
    </lineage>
</organism>
<protein>
    <submittedName>
        <fullName evidence="2">Uncharacterized protein</fullName>
    </submittedName>
</protein>